<feature type="compositionally biased region" description="Basic and acidic residues" evidence="4">
    <location>
        <begin position="451"/>
        <end position="488"/>
    </location>
</feature>
<feature type="compositionally biased region" description="Basic and acidic residues" evidence="4">
    <location>
        <begin position="97"/>
        <end position="107"/>
    </location>
</feature>
<keyword evidence="3" id="KW-0862">Zinc</keyword>
<feature type="compositionally biased region" description="Basic residues" evidence="4">
    <location>
        <begin position="358"/>
        <end position="378"/>
    </location>
</feature>
<keyword evidence="2" id="KW-0863">Zinc-finger</keyword>
<evidence type="ECO:0000256" key="1">
    <source>
        <dbReference type="ARBA" id="ARBA00022723"/>
    </source>
</evidence>
<feature type="region of interest" description="Disordered" evidence="4">
    <location>
        <begin position="81"/>
        <end position="176"/>
    </location>
</feature>
<evidence type="ECO:0000313" key="6">
    <source>
        <dbReference type="Proteomes" id="UP000314982"/>
    </source>
</evidence>
<dbReference type="PANTHER" id="PTHR17614">
    <property type="entry name" value="ZINC FINGER-CONTAINING"/>
    <property type="match status" value="1"/>
</dbReference>
<feature type="compositionally biased region" description="Basic and acidic residues" evidence="4">
    <location>
        <begin position="117"/>
        <end position="129"/>
    </location>
</feature>
<feature type="region of interest" description="Disordered" evidence="4">
    <location>
        <begin position="419"/>
        <end position="554"/>
    </location>
</feature>
<evidence type="ECO:0000313" key="5">
    <source>
        <dbReference type="Ensembl" id="ENSHHUP00000001890.1"/>
    </source>
</evidence>
<feature type="compositionally biased region" description="Basic and acidic residues" evidence="4">
    <location>
        <begin position="386"/>
        <end position="403"/>
    </location>
</feature>
<reference evidence="5" key="3">
    <citation type="submission" date="2025-09" db="UniProtKB">
        <authorList>
            <consortium name="Ensembl"/>
        </authorList>
    </citation>
    <scope>IDENTIFICATION</scope>
</reference>
<feature type="region of interest" description="Disordered" evidence="4">
    <location>
        <begin position="894"/>
        <end position="915"/>
    </location>
</feature>
<dbReference type="Proteomes" id="UP000314982">
    <property type="component" value="Unassembled WGS sequence"/>
</dbReference>
<evidence type="ECO:0000256" key="3">
    <source>
        <dbReference type="ARBA" id="ARBA00022833"/>
    </source>
</evidence>
<keyword evidence="6" id="KW-1185">Reference proteome</keyword>
<feature type="region of interest" description="Disordered" evidence="4">
    <location>
        <begin position="311"/>
        <end position="403"/>
    </location>
</feature>
<sequence length="1137" mass="125088">MPLVELNILDSPTAEEKGLGHGTVEAIGTQPGDLSPNNVSFSEWSQRSSDALARSDIPMPPQASHLCSVLVNSEDMARPYVSSVSQLPASPDDPDTVLDRQNSEETQRNNPTEAEPETCKHQQAHKVEESVCGEEDSSISSSSSEVVSGSDGPPENGSSPSQTSQTSQCPGTVREEQKGQDITVVVKTLSCPFTKPSQPFFSVLSRDGNTVLQWPTEMLTFTRTEPCLSYSCNPLHFDFRASQQWQSRAKVNVGDSQSQLSVAWCINSTSVCAEEPTDVDNKHNNKACSGPNHHSPIRDGREAVERKDCLISEHHTSDTDTESYSLRLKRHSSGGYSRHSKGRTQSGKRAAGGEKWKSRDRRHYRIHKKKGRRRGRRMRGGDEEEEGHHRKRETDGGLESKAERCNKFQRRSECWEGLDSQFRGPTSQQVQPLEKSKQSAEDSGCAAPFAAEDRERERERERKHVVEREREWVMEREREEEERRRQETAGRVNGSAGSLSLSDEKVLGRSVRRDPVHPSTEQRNTAGHGSKSPQSHSDTLCPEKPPGVVRQNPSRVTTVTAPESLVTVTQKLSMALSPERLGEDLCERRALKRKQTASMSLADDEQGLDHQGPCTQCQPAVMVEPNGPVPCTKCQSPVEESNGPDGSMGEEGSAWSGCVSCGGEGSDWSVCVSCGVEGRQRKRQRGSSYAPHISDPPVGHNGHISDPPVGHNVHISDPPVGHNVLIAEPSLDVLAVDRCKLNIQSENLVNTAVEYLVVKGQLASCSALSQPAVEHNSTSMRGCPQLQIQNNVPSMKEECSFSPSQSGPVRDPPNPPEIIGITNENENITICLPNSPTVSLPIMVHHIGMGNIGQDCITRQTVAVAAQFSPLGVREIIPPSIPQMFHTQKTSLDKSCQHSPRSHPTHQECHSPQPTQIQRFHPGVRVQDERGFMESLRPGGTNVTASPYHNHRPPCFHPQHPSDGMQKHHCLVQIQTHRHVLHHHQQHQVFPGKMKQVLSGSPVAVSPSCPPMLHPVHLSPSPMSPMPTGSMTIRHTILHHQHHHRAAFLPPHPPPTLLPHVLPVQVSSLPMGTEMCPSGPYPTPFVTSPPQLSVMAPPSLHHHPMAVTFHAMSRPAMFPSMLQPHPHPTVIPLQSMF</sequence>
<dbReference type="PANTHER" id="PTHR17614:SF14">
    <property type="entry name" value="G PATCH DOMAIN-CONTAINING PROTEIN 8-LIKE ISOFORM X5"/>
    <property type="match status" value="1"/>
</dbReference>
<feature type="compositionally biased region" description="Basic residues" evidence="4">
    <location>
        <begin position="327"/>
        <end position="342"/>
    </location>
</feature>
<feature type="compositionally biased region" description="Polar residues" evidence="4">
    <location>
        <begin position="519"/>
        <end position="538"/>
    </location>
</feature>
<dbReference type="GO" id="GO:0008270">
    <property type="term" value="F:zinc ion binding"/>
    <property type="evidence" value="ECO:0007669"/>
    <property type="project" value="UniProtKB-KW"/>
</dbReference>
<feature type="compositionally biased region" description="Basic and acidic residues" evidence="4">
    <location>
        <begin position="502"/>
        <end position="516"/>
    </location>
</feature>
<evidence type="ECO:0000256" key="4">
    <source>
        <dbReference type="SAM" id="MobiDB-lite"/>
    </source>
</evidence>
<reference evidence="6" key="1">
    <citation type="submission" date="2018-06" db="EMBL/GenBank/DDBJ databases">
        <title>Genome assembly of Danube salmon.</title>
        <authorList>
            <person name="Macqueen D.J."/>
            <person name="Gundappa M.K."/>
        </authorList>
    </citation>
    <scope>NUCLEOTIDE SEQUENCE [LARGE SCALE GENOMIC DNA]</scope>
</reference>
<dbReference type="GO" id="GO:0005634">
    <property type="term" value="C:nucleus"/>
    <property type="evidence" value="ECO:0007669"/>
    <property type="project" value="TreeGrafter"/>
</dbReference>
<protein>
    <recommendedName>
        <fullName evidence="7">Zinc finger protein 804A</fullName>
    </recommendedName>
</protein>
<proteinExistence type="predicted"/>
<dbReference type="Ensembl" id="ENSHHUT00000001957.1">
    <property type="protein sequence ID" value="ENSHHUP00000001890.1"/>
    <property type="gene ID" value="ENSHHUG00000001240.1"/>
</dbReference>
<name>A0A4W5JUG7_9TELE</name>
<evidence type="ECO:0000256" key="2">
    <source>
        <dbReference type="ARBA" id="ARBA00022771"/>
    </source>
</evidence>
<accession>A0A4W5JUG7</accession>
<evidence type="ECO:0008006" key="7">
    <source>
        <dbReference type="Google" id="ProtNLM"/>
    </source>
</evidence>
<feature type="compositionally biased region" description="Low complexity" evidence="4">
    <location>
        <begin position="138"/>
        <end position="172"/>
    </location>
</feature>
<keyword evidence="1" id="KW-0479">Metal-binding</keyword>
<dbReference type="InterPro" id="IPR052445">
    <property type="entry name" value="ZnF-G_patch_domain"/>
</dbReference>
<organism evidence="5 6">
    <name type="scientific">Hucho hucho</name>
    <name type="common">huchen</name>
    <dbReference type="NCBI Taxonomy" id="62062"/>
    <lineage>
        <taxon>Eukaryota</taxon>
        <taxon>Metazoa</taxon>
        <taxon>Chordata</taxon>
        <taxon>Craniata</taxon>
        <taxon>Vertebrata</taxon>
        <taxon>Euteleostomi</taxon>
        <taxon>Actinopterygii</taxon>
        <taxon>Neopterygii</taxon>
        <taxon>Teleostei</taxon>
        <taxon>Protacanthopterygii</taxon>
        <taxon>Salmoniformes</taxon>
        <taxon>Salmonidae</taxon>
        <taxon>Salmoninae</taxon>
        <taxon>Hucho</taxon>
    </lineage>
</organism>
<reference evidence="5" key="2">
    <citation type="submission" date="2025-08" db="UniProtKB">
        <authorList>
            <consortium name="Ensembl"/>
        </authorList>
    </citation>
    <scope>IDENTIFICATION</scope>
</reference>
<dbReference type="AlphaFoldDB" id="A0A4W5JUG7"/>
<feature type="region of interest" description="Disordered" evidence="4">
    <location>
        <begin position="41"/>
        <end position="63"/>
    </location>
</feature>